<dbReference type="EMBL" id="BNCH01000005">
    <property type="protein sequence ID" value="GHF01403.1"/>
    <property type="molecule type" value="Genomic_DNA"/>
</dbReference>
<evidence type="ECO:0000313" key="1">
    <source>
        <dbReference type="EMBL" id="GHF01403.1"/>
    </source>
</evidence>
<evidence type="ECO:0000313" key="2">
    <source>
        <dbReference type="Proteomes" id="UP000609802"/>
    </source>
</evidence>
<gene>
    <name evidence="1" type="ORF">GCM10016455_22930</name>
</gene>
<organism evidence="1 2">
    <name type="scientific">Aliiroseovarius zhejiangensis</name>
    <dbReference type="NCBI Taxonomy" id="1632025"/>
    <lineage>
        <taxon>Bacteria</taxon>
        <taxon>Pseudomonadati</taxon>
        <taxon>Pseudomonadota</taxon>
        <taxon>Alphaproteobacteria</taxon>
        <taxon>Rhodobacterales</taxon>
        <taxon>Paracoccaceae</taxon>
        <taxon>Aliiroseovarius</taxon>
    </lineage>
</organism>
<name>A0ABQ3J2G4_9RHOB</name>
<dbReference type="RefSeq" id="WP_191286677.1">
    <property type="nucleotide sequence ID" value="NZ_BNCH01000005.1"/>
</dbReference>
<protein>
    <submittedName>
        <fullName evidence="1">Uncharacterized protein</fullName>
    </submittedName>
</protein>
<proteinExistence type="predicted"/>
<reference evidence="2" key="1">
    <citation type="journal article" date="2019" name="Int. J. Syst. Evol. Microbiol.">
        <title>The Global Catalogue of Microorganisms (GCM) 10K type strain sequencing project: providing services to taxonomists for standard genome sequencing and annotation.</title>
        <authorList>
            <consortium name="The Broad Institute Genomics Platform"/>
            <consortium name="The Broad Institute Genome Sequencing Center for Infectious Disease"/>
            <person name="Wu L."/>
            <person name="Ma J."/>
        </authorList>
    </citation>
    <scope>NUCLEOTIDE SEQUENCE [LARGE SCALE GENOMIC DNA]</scope>
    <source>
        <strain evidence="2">KCTC 42443</strain>
    </source>
</reference>
<accession>A0ABQ3J2G4</accession>
<keyword evidence="2" id="KW-1185">Reference proteome</keyword>
<dbReference type="Proteomes" id="UP000609802">
    <property type="component" value="Unassembled WGS sequence"/>
</dbReference>
<sequence>MKTMLGDLLRRAVSRPVSMPQKAEMEAIDAKAFTVRPTAELRVYLEKRAEQLGDLPLSNLVMMILSAFKDAETQGEYSDYGHYDDTARRTAERIRHLYSAYGYTLMDAVRTLEEYGITPAIFLDDTLLVDKLNGTAYAELSEAFCVREEWLTNPLYDNQMSERPTSRHNSYAILAEILKHENDGILERVIPICNSRDVVGNQLNYSGEHDKVNISIAIKLKPHPKYKHARVKAWSEIPFDYVDARIEFKALLLRLYEQYADSAIFQGQALDPKTYERVLAGRDVVPAKVVDGLRTPWDAEFYVGATWGDHPPLDQEELPSVREFADQHLKLSKTQTSA</sequence>
<comment type="caution">
    <text evidence="1">The sequence shown here is derived from an EMBL/GenBank/DDBJ whole genome shotgun (WGS) entry which is preliminary data.</text>
</comment>